<name>A0ABR2Y6C6_9PEZI</name>
<dbReference type="Gene3D" id="3.90.1300.10">
    <property type="entry name" value="Amidase signature (AS) domain"/>
    <property type="match status" value="1"/>
</dbReference>
<organism evidence="3 4">
    <name type="scientific">Seiridium cardinale</name>
    <dbReference type="NCBI Taxonomy" id="138064"/>
    <lineage>
        <taxon>Eukaryota</taxon>
        <taxon>Fungi</taxon>
        <taxon>Dikarya</taxon>
        <taxon>Ascomycota</taxon>
        <taxon>Pezizomycotina</taxon>
        <taxon>Sordariomycetes</taxon>
        <taxon>Xylariomycetidae</taxon>
        <taxon>Amphisphaeriales</taxon>
        <taxon>Sporocadaceae</taxon>
        <taxon>Seiridium</taxon>
    </lineage>
</organism>
<dbReference type="PANTHER" id="PTHR46310:SF7">
    <property type="entry name" value="AMIDASE 1"/>
    <property type="match status" value="1"/>
</dbReference>
<feature type="domain" description="Scytalone dehydratase-like protein Arp1 N-terminal" evidence="2">
    <location>
        <begin position="83"/>
        <end position="155"/>
    </location>
</feature>
<dbReference type="InterPro" id="IPR036928">
    <property type="entry name" value="AS_sf"/>
</dbReference>
<feature type="domain" description="Amidase" evidence="1">
    <location>
        <begin position="231"/>
        <end position="390"/>
    </location>
</feature>
<reference evidence="3 4" key="1">
    <citation type="submission" date="2024-02" db="EMBL/GenBank/DDBJ databases">
        <title>First draft genome assembly of two strains of Seiridium cardinale.</title>
        <authorList>
            <person name="Emiliani G."/>
            <person name="Scali E."/>
        </authorList>
    </citation>
    <scope>NUCLEOTIDE SEQUENCE [LARGE SCALE GENOMIC DNA]</scope>
    <source>
        <strain evidence="3 4">BM-138-000479</strain>
    </source>
</reference>
<protein>
    <submittedName>
        <fullName evidence="3">Amidase domain-containing protein</fullName>
    </submittedName>
</protein>
<dbReference type="InterPro" id="IPR058329">
    <property type="entry name" value="Arp1_N"/>
</dbReference>
<dbReference type="EMBL" id="JARVKM010000003">
    <property type="protein sequence ID" value="KAK9781700.1"/>
    <property type="molecule type" value="Genomic_DNA"/>
</dbReference>
<dbReference type="Pfam" id="PF01425">
    <property type="entry name" value="Amidase"/>
    <property type="match status" value="1"/>
</dbReference>
<accession>A0ABR2Y6C6</accession>
<evidence type="ECO:0000313" key="4">
    <source>
        <dbReference type="Proteomes" id="UP001465668"/>
    </source>
</evidence>
<evidence type="ECO:0000313" key="3">
    <source>
        <dbReference type="EMBL" id="KAK9781700.1"/>
    </source>
</evidence>
<dbReference type="InterPro" id="IPR023631">
    <property type="entry name" value="Amidase_dom"/>
</dbReference>
<evidence type="ECO:0000259" key="2">
    <source>
        <dbReference type="Pfam" id="PF26053"/>
    </source>
</evidence>
<gene>
    <name evidence="3" type="ORF">SCAR479_01571</name>
</gene>
<evidence type="ECO:0000259" key="1">
    <source>
        <dbReference type="Pfam" id="PF01425"/>
    </source>
</evidence>
<proteinExistence type="predicted"/>
<comment type="caution">
    <text evidence="3">The sequence shown here is derived from an EMBL/GenBank/DDBJ whole genome shotgun (WGS) entry which is preliminary data.</text>
</comment>
<sequence>METPYCWLHAEVSQLTEAYWKAPSFFDMALAHMSLLTGIIATATAQYQPLVANSFGDQIFQLGGNITYLATTSSPEIRVAADSEPFTAPATHIIANDSLVTGDYIRDVIASYVADDDVYAAPFTSNIIISSSIDSSIDPSATDYLASIGSRVILSGELSGRNESFVPGPVLVVANGSTYHISKVFRLYVDTYRTFVDGIYLSNGTYKPLGFFEPGWSYPMIPVPSRLYSRNDLRPLAGQRIGVKDIYDIEGLVTTRGSRAYTAIALPSNATAPSVQRIVDLGGVVVGKQKTAQFASAAQGWQWTDAYYPQNPRGDGLLSCSASSSGGGCSIAAYDWLDYAIGTDTGQSVRQPATFSGTFGNRPSQGLMNLDHVMPIAYGTDTAGFFCRDPFQWVKFAKLWYDPSLHQDASLNGLPELDVPDTKAFPKRIMYPTDHLPLKNPTAETILQTFIRDTADAFDMEIEEFSLTENIESSLGRPIDEVLVNLNTLWTHDYFKDVATPLLKQYYPEFPTLDFPHRMIFRNFTYNDTQYAEAISKRAQDAHIWNQGLFASTNESCSDSMLIYDIGTGGLPSFREADLNNDIGAALAAEPGTIGAPSIMASYFGSMDFTIPIGQVPYFSNVTYQEVMMPVTINVVARRGCDMVMYNFIQALAERGIIRSVKTGARTFS</sequence>
<keyword evidence="4" id="KW-1185">Reference proteome</keyword>
<dbReference type="Proteomes" id="UP001465668">
    <property type="component" value="Unassembled WGS sequence"/>
</dbReference>
<dbReference type="SUPFAM" id="SSF75304">
    <property type="entry name" value="Amidase signature (AS) enzymes"/>
    <property type="match status" value="1"/>
</dbReference>
<dbReference type="Pfam" id="PF26053">
    <property type="entry name" value="DUF8016"/>
    <property type="match status" value="1"/>
</dbReference>
<dbReference type="PANTHER" id="PTHR46310">
    <property type="entry name" value="AMIDASE 1"/>
    <property type="match status" value="1"/>
</dbReference>